<dbReference type="Proteomes" id="UP000323909">
    <property type="component" value="Unassembled WGS sequence"/>
</dbReference>
<dbReference type="PANTHER" id="PTHR34606">
    <property type="entry name" value="BON DOMAIN-CONTAINING PROTEIN"/>
    <property type="match status" value="1"/>
</dbReference>
<evidence type="ECO:0000313" key="3">
    <source>
        <dbReference type="EMBL" id="KAA6188505.1"/>
    </source>
</evidence>
<dbReference type="AlphaFoldDB" id="A0A5M8FXJ2"/>
<feature type="domain" description="BON" evidence="2">
    <location>
        <begin position="149"/>
        <end position="217"/>
    </location>
</feature>
<dbReference type="InterPro" id="IPR007055">
    <property type="entry name" value="BON_dom"/>
</dbReference>
<dbReference type="PROSITE" id="PS50914">
    <property type="entry name" value="BON"/>
    <property type="match status" value="3"/>
</dbReference>
<reference evidence="3 4" key="1">
    <citation type="submission" date="2019-09" db="EMBL/GenBank/DDBJ databases">
        <title>Genomic sequencing of 4 copper resistant soil isolates.</title>
        <authorList>
            <person name="Havryliuk O."/>
        </authorList>
    </citation>
    <scope>NUCLEOTIDE SEQUENCE [LARGE SCALE GENOMIC DNA]</scope>
    <source>
        <strain evidence="3 4">UKR4</strain>
    </source>
</reference>
<evidence type="ECO:0000313" key="4">
    <source>
        <dbReference type="Proteomes" id="UP000323909"/>
    </source>
</evidence>
<protein>
    <submittedName>
        <fullName evidence="3">BON domain-containing protein</fullName>
    </submittedName>
</protein>
<dbReference type="InterPro" id="IPR014004">
    <property type="entry name" value="Transpt-assoc_nodulatn_dom_bac"/>
</dbReference>
<name>A0A5M8FXJ2_PSEVE</name>
<dbReference type="Gene3D" id="3.30.1340.30">
    <property type="match status" value="3"/>
</dbReference>
<dbReference type="SMART" id="SM00749">
    <property type="entry name" value="BON"/>
    <property type="match status" value="3"/>
</dbReference>
<accession>A0A5M8FXJ2</accession>
<dbReference type="Pfam" id="PF04972">
    <property type="entry name" value="BON"/>
    <property type="match status" value="3"/>
</dbReference>
<dbReference type="PANTHER" id="PTHR34606:SF4">
    <property type="entry name" value="OUTER MEMBRANE LIPOPROTEIN DOLP"/>
    <property type="match status" value="1"/>
</dbReference>
<feature type="domain" description="BON" evidence="2">
    <location>
        <begin position="3"/>
        <end position="71"/>
    </location>
</feature>
<gene>
    <name evidence="3" type="ORF">F3K53_01820</name>
</gene>
<evidence type="ECO:0000256" key="1">
    <source>
        <dbReference type="ARBA" id="ARBA00022729"/>
    </source>
</evidence>
<dbReference type="EMBL" id="VWXT01000027">
    <property type="protein sequence ID" value="KAA6188505.1"/>
    <property type="molecule type" value="Genomic_DNA"/>
</dbReference>
<evidence type="ECO:0000259" key="2">
    <source>
        <dbReference type="PROSITE" id="PS50914"/>
    </source>
</evidence>
<dbReference type="RefSeq" id="WP_150055759.1">
    <property type="nucleotide sequence ID" value="NZ_VWXT01000027.1"/>
</dbReference>
<keyword evidence="1" id="KW-0732">Signal</keyword>
<organism evidence="3 4">
    <name type="scientific">Pseudomonas veronii</name>
    <dbReference type="NCBI Taxonomy" id="76761"/>
    <lineage>
        <taxon>Bacteria</taxon>
        <taxon>Pseudomonadati</taxon>
        <taxon>Pseudomonadota</taxon>
        <taxon>Gammaproteobacteria</taxon>
        <taxon>Pseudomonadales</taxon>
        <taxon>Pseudomonadaceae</taxon>
        <taxon>Pseudomonas</taxon>
    </lineage>
</organism>
<sequence>MNSDEKLRQQVIDELNWDLALKADQILVQVSDGIVTLSGNVTSHAERWHAEQAVAHVAGVVDLINRIDVVLPSSHVRTDSDLVAAVASALQGNTSLAEHRVNISVTDGWLVLSGEVDSEHQRQAAGYAVRYLPGIKGISNDIVVKTHASAQTIKTDIESAFRRRAIIDAHGIDVRVDGGDVTLSGVVGSLPERDMARLTASSTAGVQKVVDNLVVAPIAQQTNGPGGAA</sequence>
<dbReference type="InterPro" id="IPR051686">
    <property type="entry name" value="Lipoprotein_DolP"/>
</dbReference>
<comment type="caution">
    <text evidence="3">The sequence shown here is derived from an EMBL/GenBank/DDBJ whole genome shotgun (WGS) entry which is preliminary data.</text>
</comment>
<proteinExistence type="predicted"/>
<feature type="domain" description="BON" evidence="2">
    <location>
        <begin position="78"/>
        <end position="146"/>
    </location>
</feature>